<organism evidence="3 5">
    <name type="scientific">Plasmodiophora brassicae</name>
    <name type="common">Clubroot disease agent</name>
    <dbReference type="NCBI Taxonomy" id="37360"/>
    <lineage>
        <taxon>Eukaryota</taxon>
        <taxon>Sar</taxon>
        <taxon>Rhizaria</taxon>
        <taxon>Endomyxa</taxon>
        <taxon>Phytomyxea</taxon>
        <taxon>Plasmodiophorida</taxon>
        <taxon>Plasmodiophoridae</taxon>
        <taxon>Plasmodiophora</taxon>
    </lineage>
</organism>
<dbReference type="AlphaFoldDB" id="A0A0G4J2M5"/>
<dbReference type="EMBL" id="OVEO01000010">
    <property type="protein sequence ID" value="SPQ98662.1"/>
    <property type="molecule type" value="Genomic_DNA"/>
</dbReference>
<dbReference type="Proteomes" id="UP000290189">
    <property type="component" value="Unassembled WGS sequence"/>
</dbReference>
<evidence type="ECO:0000313" key="5">
    <source>
        <dbReference type="Proteomes" id="UP000039324"/>
    </source>
</evidence>
<evidence type="ECO:0000313" key="3">
    <source>
        <dbReference type="EMBL" id="CEP01888.1"/>
    </source>
</evidence>
<dbReference type="PANTHER" id="PTHR10779">
    <property type="entry name" value="DYNEIN LIGHT CHAIN ROADBLOCK"/>
    <property type="match status" value="1"/>
</dbReference>
<keyword evidence="5" id="KW-1185">Reference proteome</keyword>
<reference evidence="4 6" key="2">
    <citation type="submission" date="2018-03" db="EMBL/GenBank/DDBJ databases">
        <authorList>
            <person name="Fogelqvist J."/>
        </authorList>
    </citation>
    <scope>NUCLEOTIDE SEQUENCE [LARGE SCALE GENOMIC DNA]</scope>
</reference>
<name>A0A0G4J2M5_PLABS</name>
<dbReference type="Gene3D" id="3.30.450.30">
    <property type="entry name" value="Dynein light chain 2a, cytoplasmic"/>
    <property type="match status" value="1"/>
</dbReference>
<feature type="domain" description="Roadblock/LAMTOR2" evidence="2">
    <location>
        <begin position="14"/>
        <end position="64"/>
    </location>
</feature>
<dbReference type="STRING" id="37360.A0A0G4J2M5"/>
<dbReference type="SUPFAM" id="SSF103196">
    <property type="entry name" value="Roadblock/LC7 domain"/>
    <property type="match status" value="1"/>
</dbReference>
<dbReference type="InterPro" id="IPR004942">
    <property type="entry name" value="Roadblock/LAMTOR2_dom"/>
</dbReference>
<reference evidence="3 5" key="1">
    <citation type="submission" date="2015-02" db="EMBL/GenBank/DDBJ databases">
        <authorList>
            <person name="Chooi Y.-H."/>
        </authorList>
    </citation>
    <scope>NUCLEOTIDE SEQUENCE [LARGE SCALE GENOMIC DNA]</scope>
    <source>
        <strain evidence="3">E3</strain>
    </source>
</reference>
<proteinExistence type="inferred from homology"/>
<accession>A0A0G4J2M5</accession>
<dbReference type="Proteomes" id="UP000039324">
    <property type="component" value="Unassembled WGS sequence"/>
</dbReference>
<dbReference type="EMBL" id="CDSF01000121">
    <property type="protein sequence ID" value="CEP01888.1"/>
    <property type="molecule type" value="Genomic_DNA"/>
</dbReference>
<dbReference type="OrthoDB" id="9985637at2759"/>
<comment type="similarity">
    <text evidence="1">Belongs to the GAMAD family.</text>
</comment>
<evidence type="ECO:0000256" key="1">
    <source>
        <dbReference type="ARBA" id="ARBA00007191"/>
    </source>
</evidence>
<protein>
    <recommendedName>
        <fullName evidence="2">Roadblock/LAMTOR2 domain-containing protein</fullName>
    </recommendedName>
</protein>
<gene>
    <name evidence="3" type="ORF">PBRA_008831</name>
    <name evidence="4" type="ORF">PLBR_LOCUS5877</name>
</gene>
<geneLocation type="mitochondrion" evidence="4"/>
<keyword evidence="4" id="KW-0496">Mitochondrion</keyword>
<evidence type="ECO:0000313" key="6">
    <source>
        <dbReference type="Proteomes" id="UP000290189"/>
    </source>
</evidence>
<evidence type="ECO:0000313" key="4">
    <source>
        <dbReference type="EMBL" id="SPQ98662.1"/>
    </source>
</evidence>
<dbReference type="Pfam" id="PF03259">
    <property type="entry name" value="Robl_LC7"/>
    <property type="match status" value="1"/>
</dbReference>
<evidence type="ECO:0000259" key="2">
    <source>
        <dbReference type="Pfam" id="PF03259"/>
    </source>
</evidence>
<sequence>MGDVALQDEFSPELCLRKLQQHGGVTSWMLMNAQAIPIKAEGMDAKKMVQMAALSSELILLTQKFLDGEKQLNEEQVAPGTDVVAMHDENRLVTLRLRTLKGELIITPDKEFTLVTTQGMSHVEAPKKVEAES</sequence>